<keyword evidence="1" id="KW-1133">Transmembrane helix</keyword>
<proteinExistence type="predicted"/>
<sequence>MYDITVTFIFTLLVVLVINIIGQVLILNKGMFLKRKTVFVLLVQSIFITILLGFVL</sequence>
<evidence type="ECO:0000313" key="3">
    <source>
        <dbReference type="Proteomes" id="UP001649381"/>
    </source>
</evidence>
<name>A0ABS9GY58_9BACL</name>
<reference evidence="2 3" key="1">
    <citation type="submission" date="2022-01" db="EMBL/GenBank/DDBJ databases">
        <title>Alkalihalobacillus sp. EGI L200015, a novel bacterium isolated from a salt lake sediment.</title>
        <authorList>
            <person name="Gao L."/>
            <person name="Fang B.-Z."/>
            <person name="Li W.-J."/>
        </authorList>
    </citation>
    <scope>NUCLEOTIDE SEQUENCE [LARGE SCALE GENOMIC DNA]</scope>
    <source>
        <strain evidence="2 3">KCTC 12718</strain>
    </source>
</reference>
<keyword evidence="1" id="KW-0472">Membrane</keyword>
<evidence type="ECO:0000256" key="1">
    <source>
        <dbReference type="SAM" id="Phobius"/>
    </source>
</evidence>
<keyword evidence="3" id="KW-1185">Reference proteome</keyword>
<organism evidence="2 3">
    <name type="scientific">Pseudalkalibacillus berkeleyi</name>
    <dbReference type="NCBI Taxonomy" id="1069813"/>
    <lineage>
        <taxon>Bacteria</taxon>
        <taxon>Bacillati</taxon>
        <taxon>Bacillota</taxon>
        <taxon>Bacilli</taxon>
        <taxon>Bacillales</taxon>
        <taxon>Fictibacillaceae</taxon>
        <taxon>Pseudalkalibacillus</taxon>
    </lineage>
</organism>
<keyword evidence="1" id="KW-0812">Transmembrane</keyword>
<dbReference type="EMBL" id="JAKIJS010000001">
    <property type="protein sequence ID" value="MCF6136611.1"/>
    <property type="molecule type" value="Genomic_DNA"/>
</dbReference>
<feature type="transmembrane region" description="Helical" evidence="1">
    <location>
        <begin position="6"/>
        <end position="26"/>
    </location>
</feature>
<dbReference type="Proteomes" id="UP001649381">
    <property type="component" value="Unassembled WGS sequence"/>
</dbReference>
<evidence type="ECO:0000313" key="2">
    <source>
        <dbReference type="EMBL" id="MCF6136611.1"/>
    </source>
</evidence>
<comment type="caution">
    <text evidence="2">The sequence shown here is derived from an EMBL/GenBank/DDBJ whole genome shotgun (WGS) entry which is preliminary data.</text>
</comment>
<feature type="transmembrane region" description="Helical" evidence="1">
    <location>
        <begin position="38"/>
        <end position="55"/>
    </location>
</feature>
<protein>
    <submittedName>
        <fullName evidence="2">Uncharacterized protein</fullName>
    </submittedName>
</protein>
<gene>
    <name evidence="2" type="ORF">L2716_02635</name>
</gene>
<dbReference type="RefSeq" id="WP_236331516.1">
    <property type="nucleotide sequence ID" value="NZ_JAKIJS010000001.1"/>
</dbReference>
<accession>A0ABS9GY58</accession>